<comment type="caution">
    <text evidence="1">The sequence shown here is derived from an EMBL/GenBank/DDBJ whole genome shotgun (WGS) entry which is preliminary data.</text>
</comment>
<protein>
    <submittedName>
        <fullName evidence="1">Uncharacterized protein</fullName>
    </submittedName>
</protein>
<dbReference type="EMBL" id="JAEAOA010000720">
    <property type="protein sequence ID" value="KAK3609960.1"/>
    <property type="molecule type" value="Genomic_DNA"/>
</dbReference>
<accession>A0AAE0WE22</accession>
<gene>
    <name evidence="1" type="ORF">CHS0354_011794</name>
</gene>
<keyword evidence="2" id="KW-1185">Reference proteome</keyword>
<reference evidence="1" key="3">
    <citation type="submission" date="2023-05" db="EMBL/GenBank/DDBJ databases">
        <authorList>
            <person name="Smith C.H."/>
        </authorList>
    </citation>
    <scope>NUCLEOTIDE SEQUENCE</scope>
    <source>
        <strain evidence="1">CHS0354</strain>
        <tissue evidence="1">Mantle</tissue>
    </source>
</reference>
<feature type="non-terminal residue" evidence="1">
    <location>
        <position position="68"/>
    </location>
</feature>
<sequence length="68" mass="7687">MLASSFQNWYALVSGVFCWPFFICRILELPACASLTTAYGYSTRKGHKLIPSMPLNVQMWPNPEAIMS</sequence>
<name>A0AAE0WE22_9BIVA</name>
<organism evidence="1 2">
    <name type="scientific">Potamilus streckersoni</name>
    <dbReference type="NCBI Taxonomy" id="2493646"/>
    <lineage>
        <taxon>Eukaryota</taxon>
        <taxon>Metazoa</taxon>
        <taxon>Spiralia</taxon>
        <taxon>Lophotrochozoa</taxon>
        <taxon>Mollusca</taxon>
        <taxon>Bivalvia</taxon>
        <taxon>Autobranchia</taxon>
        <taxon>Heteroconchia</taxon>
        <taxon>Palaeoheterodonta</taxon>
        <taxon>Unionida</taxon>
        <taxon>Unionoidea</taxon>
        <taxon>Unionidae</taxon>
        <taxon>Ambleminae</taxon>
        <taxon>Lampsilini</taxon>
        <taxon>Potamilus</taxon>
    </lineage>
</organism>
<proteinExistence type="predicted"/>
<evidence type="ECO:0000313" key="1">
    <source>
        <dbReference type="EMBL" id="KAK3609960.1"/>
    </source>
</evidence>
<reference evidence="1" key="1">
    <citation type="journal article" date="2021" name="Genome Biol. Evol.">
        <title>A High-Quality Reference Genome for a Parasitic Bivalve with Doubly Uniparental Inheritance (Bivalvia: Unionida).</title>
        <authorList>
            <person name="Smith C.H."/>
        </authorList>
    </citation>
    <scope>NUCLEOTIDE SEQUENCE</scope>
    <source>
        <strain evidence="1">CHS0354</strain>
    </source>
</reference>
<reference evidence="1" key="2">
    <citation type="journal article" date="2021" name="Genome Biol. Evol.">
        <title>Developing a high-quality reference genome for a parasitic bivalve with doubly uniparental inheritance (Bivalvia: Unionida).</title>
        <authorList>
            <person name="Smith C.H."/>
        </authorList>
    </citation>
    <scope>NUCLEOTIDE SEQUENCE</scope>
    <source>
        <strain evidence="1">CHS0354</strain>
        <tissue evidence="1">Mantle</tissue>
    </source>
</reference>
<dbReference type="AlphaFoldDB" id="A0AAE0WE22"/>
<evidence type="ECO:0000313" key="2">
    <source>
        <dbReference type="Proteomes" id="UP001195483"/>
    </source>
</evidence>
<dbReference type="Proteomes" id="UP001195483">
    <property type="component" value="Unassembled WGS sequence"/>
</dbReference>